<reference evidence="1" key="2">
    <citation type="submission" date="2019-04" db="EMBL/GenBank/DDBJ databases">
        <authorList>
            <person name="Howe K."/>
            <person name="Paulini M."/>
            <person name="Williams G."/>
        </authorList>
    </citation>
    <scope>NUCLEOTIDE SEQUENCE [LARGE SCALE GENOMIC DNA]</scope>
    <source>
        <strain evidence="1">FR3</strain>
    </source>
</reference>
<protein>
    <submittedName>
        <fullName evidence="1 3">Transmembrane amino acid transporter protein</fullName>
    </submittedName>
</protein>
<proteinExistence type="predicted"/>
<dbReference type="WBParaSite" id="Bm11081.1">
    <property type="protein sequence ID" value="Bm11081.1"/>
    <property type="gene ID" value="WBGene00231342"/>
</dbReference>
<dbReference type="CTD" id="66057543"/>
<evidence type="ECO:0000313" key="2">
    <source>
        <dbReference type="Proteomes" id="UP000006672"/>
    </source>
</evidence>
<reference evidence="3" key="3">
    <citation type="submission" date="2022-04" db="UniProtKB">
        <authorList>
            <consortium name="WormBaseParasite"/>
        </authorList>
    </citation>
    <scope>IDENTIFICATION</scope>
</reference>
<dbReference type="AlphaFoldDB" id="A0A4E9FG51"/>
<organism evidence="1">
    <name type="scientific">Brugia malayi</name>
    <name type="common">Filarial nematode worm</name>
    <dbReference type="NCBI Taxonomy" id="6279"/>
    <lineage>
        <taxon>Eukaryota</taxon>
        <taxon>Metazoa</taxon>
        <taxon>Ecdysozoa</taxon>
        <taxon>Nematoda</taxon>
        <taxon>Chromadorea</taxon>
        <taxon>Rhabditida</taxon>
        <taxon>Spirurina</taxon>
        <taxon>Spiruromorpha</taxon>
        <taxon>Filarioidea</taxon>
        <taxon>Onchocercidae</taxon>
        <taxon>Brugia</taxon>
    </lineage>
</organism>
<evidence type="ECO:0000313" key="3">
    <source>
        <dbReference type="WBParaSite" id="Bm11081.1"/>
    </source>
</evidence>
<accession>A0A4E9FG51</accession>
<dbReference type="Proteomes" id="UP000006672">
    <property type="component" value="Unassembled WGS sequence"/>
</dbReference>
<keyword evidence="1" id="KW-0472">Membrane</keyword>
<dbReference type="KEGG" id="bmy:BM_BM11081"/>
<dbReference type="EMBL" id="CAAKNF010000193">
    <property type="protein sequence ID" value="VIO94678.1"/>
    <property type="molecule type" value="Genomic_DNA"/>
</dbReference>
<reference evidence="2" key="1">
    <citation type="journal article" date="2007" name="Science">
        <title>Draft genome of the filarial nematode parasite Brugia malayi.</title>
        <authorList>
            <person name="Ghedin E."/>
            <person name="Wang S."/>
            <person name="Spiro D."/>
            <person name="Caler E."/>
            <person name="Zhao Q."/>
            <person name="Crabtree J."/>
            <person name="Allen J.E."/>
            <person name="Delcher A.L."/>
            <person name="Guiliano D.B."/>
            <person name="Miranda-Saavedra D."/>
            <person name="Angiuoli S.V."/>
            <person name="Creasy T."/>
            <person name="Amedeo P."/>
            <person name="Haas B."/>
            <person name="El-Sayed N.M."/>
            <person name="Wortman J.R."/>
            <person name="Feldblyum T."/>
            <person name="Tallon L."/>
            <person name="Schatz M."/>
            <person name="Shumway M."/>
            <person name="Koo H."/>
            <person name="Salzberg S.L."/>
            <person name="Schobel S."/>
            <person name="Pertea M."/>
            <person name="Pop M."/>
            <person name="White O."/>
            <person name="Barton G.J."/>
            <person name="Carlow C.K."/>
            <person name="Crawford M.J."/>
            <person name="Daub J."/>
            <person name="Dimmic M.W."/>
            <person name="Estes C.F."/>
            <person name="Foster J.M."/>
            <person name="Ganatra M."/>
            <person name="Gregory W.F."/>
            <person name="Johnson N.M."/>
            <person name="Jin J."/>
            <person name="Komuniecki R."/>
            <person name="Korf I."/>
            <person name="Kumar S."/>
            <person name="Laney S."/>
            <person name="Li B.W."/>
            <person name="Li W."/>
            <person name="Lindblom T.H."/>
            <person name="Lustigman S."/>
            <person name="Ma D."/>
            <person name="Maina C.V."/>
            <person name="Martin D.M."/>
            <person name="McCarter J.P."/>
            <person name="McReynolds L."/>
            <person name="Mitreva M."/>
            <person name="Nutman T.B."/>
            <person name="Parkinson J."/>
            <person name="Peregrin-Alvarez J.M."/>
            <person name="Poole C."/>
            <person name="Ren Q."/>
            <person name="Saunders L."/>
            <person name="Sluder A.E."/>
            <person name="Smith K."/>
            <person name="Stanke M."/>
            <person name="Unnasch T.R."/>
            <person name="Ware J."/>
            <person name="Wei A.D."/>
            <person name="Weil G."/>
            <person name="Williams D.J."/>
            <person name="Zhang Y."/>
            <person name="Williams S.A."/>
            <person name="Fraser-Liggett C."/>
            <person name="Slatko B."/>
            <person name="Blaxter M.L."/>
            <person name="Scott A.L."/>
        </authorList>
    </citation>
    <scope>NUCLEOTIDE SEQUENCE</scope>
    <source>
        <strain evidence="2">FR3</strain>
    </source>
</reference>
<keyword evidence="2" id="KW-1185">Reference proteome</keyword>
<evidence type="ECO:0000313" key="1">
    <source>
        <dbReference type="EMBL" id="VIO94678.1"/>
    </source>
</evidence>
<gene>
    <name evidence="1" type="primary">Bm11081</name>
    <name evidence="1" type="ORF">BM_BM11081</name>
</gene>
<accession>A0A8L7SMM4</accession>
<dbReference type="RefSeq" id="XP_042935119.1">
    <property type="nucleotide sequence ID" value="XM_043079185.1"/>
</dbReference>
<dbReference type="GeneID" id="66057543"/>
<sequence length="49" mass="5781">MLLAIAYLFVLIIIAYFYVKTHPMKDECAQSVPIILPNDVNLNERRHRH</sequence>
<keyword evidence="1" id="KW-0812">Transmembrane</keyword>
<name>A0A4E9FG51_BRUMA</name>